<dbReference type="AlphaFoldDB" id="A0A7J6V3E8"/>
<dbReference type="Proteomes" id="UP000554482">
    <property type="component" value="Unassembled WGS sequence"/>
</dbReference>
<feature type="compositionally biased region" description="Pro residues" evidence="1">
    <location>
        <begin position="57"/>
        <end position="71"/>
    </location>
</feature>
<keyword evidence="3" id="KW-1185">Reference proteome</keyword>
<name>A0A7J6V3E8_THATH</name>
<dbReference type="EMBL" id="JABWDY010039822">
    <property type="protein sequence ID" value="KAF5178655.1"/>
    <property type="molecule type" value="Genomic_DNA"/>
</dbReference>
<sequence length="71" mass="7285">MLLQMILQVVNGAKTSNVGTRPGNGAKIVNGTKTSNVGARSGNIARTGTNGTTIHPIGPPRPQSKPPTKPK</sequence>
<proteinExistence type="predicted"/>
<feature type="region of interest" description="Disordered" evidence="1">
    <location>
        <begin position="21"/>
        <end position="71"/>
    </location>
</feature>
<evidence type="ECO:0000256" key="1">
    <source>
        <dbReference type="SAM" id="MobiDB-lite"/>
    </source>
</evidence>
<accession>A0A7J6V3E8</accession>
<protein>
    <submittedName>
        <fullName evidence="2">Uncharacterized protein</fullName>
    </submittedName>
</protein>
<evidence type="ECO:0000313" key="3">
    <source>
        <dbReference type="Proteomes" id="UP000554482"/>
    </source>
</evidence>
<evidence type="ECO:0000313" key="2">
    <source>
        <dbReference type="EMBL" id="KAF5178655.1"/>
    </source>
</evidence>
<organism evidence="2 3">
    <name type="scientific">Thalictrum thalictroides</name>
    <name type="common">Rue-anemone</name>
    <name type="synonym">Anemone thalictroides</name>
    <dbReference type="NCBI Taxonomy" id="46969"/>
    <lineage>
        <taxon>Eukaryota</taxon>
        <taxon>Viridiplantae</taxon>
        <taxon>Streptophyta</taxon>
        <taxon>Embryophyta</taxon>
        <taxon>Tracheophyta</taxon>
        <taxon>Spermatophyta</taxon>
        <taxon>Magnoliopsida</taxon>
        <taxon>Ranunculales</taxon>
        <taxon>Ranunculaceae</taxon>
        <taxon>Thalictroideae</taxon>
        <taxon>Thalictrum</taxon>
    </lineage>
</organism>
<gene>
    <name evidence="2" type="ORF">FRX31_031759</name>
</gene>
<comment type="caution">
    <text evidence="2">The sequence shown here is derived from an EMBL/GenBank/DDBJ whole genome shotgun (WGS) entry which is preliminary data.</text>
</comment>
<feature type="compositionally biased region" description="Polar residues" evidence="1">
    <location>
        <begin position="31"/>
        <end position="53"/>
    </location>
</feature>
<reference evidence="2 3" key="1">
    <citation type="submission" date="2020-06" db="EMBL/GenBank/DDBJ databases">
        <title>Transcriptomic and genomic resources for Thalictrum thalictroides and T. hernandezii: Facilitating candidate gene discovery in an emerging model plant lineage.</title>
        <authorList>
            <person name="Arias T."/>
            <person name="Riano-Pachon D.M."/>
            <person name="Di Stilio V.S."/>
        </authorList>
    </citation>
    <scope>NUCLEOTIDE SEQUENCE [LARGE SCALE GENOMIC DNA]</scope>
    <source>
        <strain evidence="3">cv. WT478/WT964</strain>
        <tissue evidence="2">Leaves</tissue>
    </source>
</reference>